<evidence type="ECO:0000256" key="1">
    <source>
        <dbReference type="SAM" id="Phobius"/>
    </source>
</evidence>
<keyword evidence="1" id="KW-1133">Transmembrane helix</keyword>
<name>A0A0A8Y3S8_ARUDO</name>
<feature type="transmembrane region" description="Helical" evidence="1">
    <location>
        <begin position="6"/>
        <end position="26"/>
    </location>
</feature>
<keyword evidence="1" id="KW-0812">Transmembrane</keyword>
<dbReference type="AlphaFoldDB" id="A0A0A8Y3S8"/>
<organism evidence="2">
    <name type="scientific">Arundo donax</name>
    <name type="common">Giant reed</name>
    <name type="synonym">Donax arundinaceus</name>
    <dbReference type="NCBI Taxonomy" id="35708"/>
    <lineage>
        <taxon>Eukaryota</taxon>
        <taxon>Viridiplantae</taxon>
        <taxon>Streptophyta</taxon>
        <taxon>Embryophyta</taxon>
        <taxon>Tracheophyta</taxon>
        <taxon>Spermatophyta</taxon>
        <taxon>Magnoliopsida</taxon>
        <taxon>Liliopsida</taxon>
        <taxon>Poales</taxon>
        <taxon>Poaceae</taxon>
        <taxon>PACMAD clade</taxon>
        <taxon>Arundinoideae</taxon>
        <taxon>Arundineae</taxon>
        <taxon>Arundo</taxon>
    </lineage>
</organism>
<reference evidence="2" key="1">
    <citation type="submission" date="2014-09" db="EMBL/GenBank/DDBJ databases">
        <authorList>
            <person name="Magalhaes I.L.F."/>
            <person name="Oliveira U."/>
            <person name="Santos F.R."/>
            <person name="Vidigal T.H.D.A."/>
            <person name="Brescovit A.D."/>
            <person name="Santos A.J."/>
        </authorList>
    </citation>
    <scope>NUCLEOTIDE SEQUENCE</scope>
    <source>
        <tissue evidence="2">Shoot tissue taken approximately 20 cm above the soil surface</tissue>
    </source>
</reference>
<accession>A0A0A8Y3S8</accession>
<protein>
    <submittedName>
        <fullName evidence="2">Uncharacterized protein</fullName>
    </submittedName>
</protein>
<evidence type="ECO:0000313" key="2">
    <source>
        <dbReference type="EMBL" id="JAD18467.1"/>
    </source>
</evidence>
<keyword evidence="1" id="KW-0472">Membrane</keyword>
<dbReference type="EMBL" id="GBRH01279428">
    <property type="protein sequence ID" value="JAD18467.1"/>
    <property type="molecule type" value="Transcribed_RNA"/>
</dbReference>
<sequence>MCLQFYEVDVICMTLFWISVLHALCYR</sequence>
<reference evidence="2" key="2">
    <citation type="journal article" date="2015" name="Data Brief">
        <title>Shoot transcriptome of the giant reed, Arundo donax.</title>
        <authorList>
            <person name="Barrero R.A."/>
            <person name="Guerrero F.D."/>
            <person name="Moolhuijzen P."/>
            <person name="Goolsby J.A."/>
            <person name="Tidwell J."/>
            <person name="Bellgard S.E."/>
            <person name="Bellgard M.I."/>
        </authorList>
    </citation>
    <scope>NUCLEOTIDE SEQUENCE</scope>
    <source>
        <tissue evidence="2">Shoot tissue taken approximately 20 cm above the soil surface</tissue>
    </source>
</reference>
<proteinExistence type="predicted"/>